<keyword evidence="2" id="KW-0812">Transmembrane</keyword>
<feature type="transmembrane region" description="Helical" evidence="2">
    <location>
        <begin position="86"/>
        <end position="111"/>
    </location>
</feature>
<feature type="transmembrane region" description="Helical" evidence="2">
    <location>
        <begin position="12"/>
        <end position="32"/>
    </location>
</feature>
<dbReference type="PANTHER" id="PTHR15020:SF50">
    <property type="entry name" value="UPF0659 PROTEIN YMR090W"/>
    <property type="match status" value="1"/>
</dbReference>
<keyword evidence="2" id="KW-1133">Transmembrane helix</keyword>
<feature type="compositionally biased region" description="Polar residues" evidence="1">
    <location>
        <begin position="155"/>
        <end position="174"/>
    </location>
</feature>
<dbReference type="InterPro" id="IPR016040">
    <property type="entry name" value="NAD(P)-bd_dom"/>
</dbReference>
<feature type="domain" description="NAD(P)-binding" evidence="3">
    <location>
        <begin position="288"/>
        <end position="490"/>
    </location>
</feature>
<dbReference type="InterPro" id="IPR036291">
    <property type="entry name" value="NAD(P)-bd_dom_sf"/>
</dbReference>
<dbReference type="SUPFAM" id="SSF51735">
    <property type="entry name" value="NAD(P)-binding Rossmann-fold domains"/>
    <property type="match status" value="1"/>
</dbReference>
<proteinExistence type="predicted"/>
<dbReference type="OrthoDB" id="10254604at2759"/>
<comment type="caution">
    <text evidence="4">The sequence shown here is derived from an EMBL/GenBank/DDBJ whole genome shotgun (WGS) entry which is preliminary data.</text>
</comment>
<keyword evidence="2" id="KW-0472">Membrane</keyword>
<evidence type="ECO:0000256" key="2">
    <source>
        <dbReference type="SAM" id="Phobius"/>
    </source>
</evidence>
<dbReference type="Pfam" id="PF13460">
    <property type="entry name" value="NAD_binding_10"/>
    <property type="match status" value="1"/>
</dbReference>
<dbReference type="PANTHER" id="PTHR15020">
    <property type="entry name" value="FLAVIN REDUCTASE-RELATED"/>
    <property type="match status" value="1"/>
</dbReference>
<keyword evidence="5" id="KW-1185">Reference proteome</keyword>
<sequence length="529" mass="57673">MTTADMLGPAFAGYTIGAVLFGVTLLQAYHYFMTNHGSNWQKITAMGSTQKQSGPIIDSIQSNAQVFLVELQKIQVITSFDIEFEYVIYVGFGTVCLVDLGIALAMCLMLYKSSGGITKKYNSQSRLRDKLSEPADLKGSSHLYFADPDKFAHTNQEPELGSSQCESGAGSSNGYPRPARKRAGAAGGRGHHRKWTSSTTASPSDSQSAMDVGRRHVFHDAEATLVQESFPRPASAPPERVLAGDMAEIEENGNKAPIQLCKTLRNDTPRRNSRTIQHPMSKNITIIGGHGKVALRLAKLLATAKKNVYSVIRNDSQSEDIRHVGAKPVVLSLETDSAEKFTKQFVDTQTDLVYFSAGAGGKGGKERTKKVDYEGAVKIFDAIEGVKQQGAQKNPRLVLVSAIDVRNPDKIPEHYDEDDLRISKQLRSTIGDYMHWKYEADKNLVQRKAFGWTILRPGILSDKPGTGRASVGRTHLSPSIARDDVALALFLLADREDAAGLAIDFVGGNTPVIEGLDAFISRGVTDWLG</sequence>
<evidence type="ECO:0000256" key="1">
    <source>
        <dbReference type="SAM" id="MobiDB-lite"/>
    </source>
</evidence>
<reference evidence="4 5" key="1">
    <citation type="journal article" date="2020" name="ISME J.">
        <title>Uncovering the hidden diversity of litter-decomposition mechanisms in mushroom-forming fungi.</title>
        <authorList>
            <person name="Floudas D."/>
            <person name="Bentzer J."/>
            <person name="Ahren D."/>
            <person name="Johansson T."/>
            <person name="Persson P."/>
            <person name="Tunlid A."/>
        </authorList>
    </citation>
    <scope>NUCLEOTIDE SEQUENCE [LARGE SCALE GENOMIC DNA]</scope>
    <source>
        <strain evidence="4 5">CBS 175.51</strain>
    </source>
</reference>
<evidence type="ECO:0000259" key="3">
    <source>
        <dbReference type="Pfam" id="PF13460"/>
    </source>
</evidence>
<dbReference type="Gene3D" id="3.40.50.720">
    <property type="entry name" value="NAD(P)-binding Rossmann-like Domain"/>
    <property type="match status" value="1"/>
</dbReference>
<accession>A0A8H5C4A9</accession>
<name>A0A8H5C4A9_9AGAR</name>
<feature type="region of interest" description="Disordered" evidence="1">
    <location>
        <begin position="155"/>
        <end position="211"/>
    </location>
</feature>
<feature type="compositionally biased region" description="Low complexity" evidence="1">
    <location>
        <begin position="196"/>
        <end position="208"/>
    </location>
</feature>
<organism evidence="4 5">
    <name type="scientific">Ephemerocybe angulata</name>
    <dbReference type="NCBI Taxonomy" id="980116"/>
    <lineage>
        <taxon>Eukaryota</taxon>
        <taxon>Fungi</taxon>
        <taxon>Dikarya</taxon>
        <taxon>Basidiomycota</taxon>
        <taxon>Agaricomycotina</taxon>
        <taxon>Agaricomycetes</taxon>
        <taxon>Agaricomycetidae</taxon>
        <taxon>Agaricales</taxon>
        <taxon>Agaricineae</taxon>
        <taxon>Psathyrellaceae</taxon>
        <taxon>Ephemerocybe</taxon>
    </lineage>
</organism>
<dbReference type="Proteomes" id="UP000541558">
    <property type="component" value="Unassembled WGS sequence"/>
</dbReference>
<protein>
    <recommendedName>
        <fullName evidence="3">NAD(P)-binding domain-containing protein</fullName>
    </recommendedName>
</protein>
<feature type="compositionally biased region" description="Basic residues" evidence="1">
    <location>
        <begin position="178"/>
        <end position="195"/>
    </location>
</feature>
<gene>
    <name evidence="4" type="ORF">D9611_009944</name>
</gene>
<dbReference type="EMBL" id="JAACJK010000065">
    <property type="protein sequence ID" value="KAF5334955.1"/>
    <property type="molecule type" value="Genomic_DNA"/>
</dbReference>
<dbReference type="AlphaFoldDB" id="A0A8H5C4A9"/>
<evidence type="ECO:0000313" key="5">
    <source>
        <dbReference type="Proteomes" id="UP000541558"/>
    </source>
</evidence>
<evidence type="ECO:0000313" key="4">
    <source>
        <dbReference type="EMBL" id="KAF5334955.1"/>
    </source>
</evidence>